<evidence type="ECO:0000256" key="4">
    <source>
        <dbReference type="PROSITE-ProRule" id="PRU00335"/>
    </source>
</evidence>
<evidence type="ECO:0000313" key="6">
    <source>
        <dbReference type="EMBL" id="MFC0624649.1"/>
    </source>
</evidence>
<accession>A0ABV6QJ22</accession>
<dbReference type="InterPro" id="IPR001647">
    <property type="entry name" value="HTH_TetR"/>
</dbReference>
<dbReference type="Gene3D" id="1.10.357.10">
    <property type="entry name" value="Tetracycline Repressor, domain 2"/>
    <property type="match status" value="1"/>
</dbReference>
<proteinExistence type="predicted"/>
<gene>
    <name evidence="6" type="ORF">ACFFGN_11295</name>
</gene>
<reference evidence="6 7" key="1">
    <citation type="submission" date="2024-09" db="EMBL/GenBank/DDBJ databases">
        <authorList>
            <person name="Sun Q."/>
            <person name="Mori K."/>
        </authorList>
    </citation>
    <scope>NUCLEOTIDE SEQUENCE [LARGE SCALE GENOMIC DNA]</scope>
    <source>
        <strain evidence="6 7">CGMCC 1.15906</strain>
    </source>
</reference>
<protein>
    <submittedName>
        <fullName evidence="6">TetR/AcrR family transcriptional regulator</fullName>
    </submittedName>
</protein>
<dbReference type="Pfam" id="PF00440">
    <property type="entry name" value="TetR_N"/>
    <property type="match status" value="1"/>
</dbReference>
<comment type="caution">
    <text evidence="6">The sequence shown here is derived from an EMBL/GenBank/DDBJ whole genome shotgun (WGS) entry which is preliminary data.</text>
</comment>
<dbReference type="PRINTS" id="PR00455">
    <property type="entry name" value="HTHTETR"/>
</dbReference>
<evidence type="ECO:0000259" key="5">
    <source>
        <dbReference type="PROSITE" id="PS50977"/>
    </source>
</evidence>
<dbReference type="SUPFAM" id="SSF46689">
    <property type="entry name" value="Homeodomain-like"/>
    <property type="match status" value="1"/>
</dbReference>
<dbReference type="RefSeq" id="WP_380046237.1">
    <property type="nucleotide sequence ID" value="NZ_JBHLTC010000012.1"/>
</dbReference>
<keyword evidence="7" id="KW-1185">Reference proteome</keyword>
<dbReference type="PANTHER" id="PTHR47506:SF1">
    <property type="entry name" value="HTH-TYPE TRANSCRIPTIONAL REGULATOR YJDC"/>
    <property type="match status" value="1"/>
</dbReference>
<feature type="DNA-binding region" description="H-T-H motif" evidence="4">
    <location>
        <begin position="48"/>
        <end position="67"/>
    </location>
</feature>
<evidence type="ECO:0000313" key="7">
    <source>
        <dbReference type="Proteomes" id="UP001589890"/>
    </source>
</evidence>
<feature type="domain" description="HTH tetR-type" evidence="5">
    <location>
        <begin position="25"/>
        <end position="85"/>
    </location>
</feature>
<dbReference type="PANTHER" id="PTHR47506">
    <property type="entry name" value="TRANSCRIPTIONAL REGULATORY PROTEIN"/>
    <property type="match status" value="1"/>
</dbReference>
<keyword evidence="2 4" id="KW-0238">DNA-binding</keyword>
<keyword evidence="1" id="KW-0805">Transcription regulation</keyword>
<dbReference type="Proteomes" id="UP001589890">
    <property type="component" value="Unassembled WGS sequence"/>
</dbReference>
<name>A0ABV6QJ22_9ACTN</name>
<dbReference type="PROSITE" id="PS50977">
    <property type="entry name" value="HTH_TETR_2"/>
    <property type="match status" value="1"/>
</dbReference>
<evidence type="ECO:0000256" key="3">
    <source>
        <dbReference type="ARBA" id="ARBA00023163"/>
    </source>
</evidence>
<organism evidence="6 7">
    <name type="scientific">Kribbella deserti</name>
    <dbReference type="NCBI Taxonomy" id="1926257"/>
    <lineage>
        <taxon>Bacteria</taxon>
        <taxon>Bacillati</taxon>
        <taxon>Actinomycetota</taxon>
        <taxon>Actinomycetes</taxon>
        <taxon>Propionibacteriales</taxon>
        <taxon>Kribbellaceae</taxon>
        <taxon>Kribbella</taxon>
    </lineage>
</organism>
<dbReference type="InterPro" id="IPR036271">
    <property type="entry name" value="Tet_transcr_reg_TetR-rel_C_sf"/>
</dbReference>
<evidence type="ECO:0000256" key="2">
    <source>
        <dbReference type="ARBA" id="ARBA00023125"/>
    </source>
</evidence>
<keyword evidence="3" id="KW-0804">Transcription</keyword>
<evidence type="ECO:0000256" key="1">
    <source>
        <dbReference type="ARBA" id="ARBA00023015"/>
    </source>
</evidence>
<dbReference type="EMBL" id="JBHLTC010000012">
    <property type="protein sequence ID" value="MFC0624649.1"/>
    <property type="molecule type" value="Genomic_DNA"/>
</dbReference>
<sequence>MFSQQPRQLPWCVGRPQPAIPIAQTPAAERILAAAADLFYTEGIRTVGVDAIAAAAGVTKKTLYDRFGSKDNLIAAYLQRRDQRWHDFLDEQLRQRRATEPEQVILALFAALTDWVADHQRGCGFLNAAAELAESDHPAMPLIVGQKRWMRDEFAAQAKRGGFRRPAELADRLLLLHEGALVSQQVAAIPDATKVAHRAARDLLSTWPRR</sequence>
<dbReference type="SUPFAM" id="SSF48498">
    <property type="entry name" value="Tetracyclin repressor-like, C-terminal domain"/>
    <property type="match status" value="1"/>
</dbReference>
<dbReference type="InterPro" id="IPR009057">
    <property type="entry name" value="Homeodomain-like_sf"/>
</dbReference>